<organism evidence="1">
    <name type="scientific">bioreactor metagenome</name>
    <dbReference type="NCBI Taxonomy" id="1076179"/>
    <lineage>
        <taxon>unclassified sequences</taxon>
        <taxon>metagenomes</taxon>
        <taxon>ecological metagenomes</taxon>
    </lineage>
</organism>
<dbReference type="AlphaFoldDB" id="A0A645G9Y4"/>
<gene>
    <name evidence="1" type="ORF">SDC9_168082</name>
</gene>
<sequence>MRRKRFRKRLPITAANLSGRRCRRSLRDGRCSISPGPISGAIRLRIQRRRGGGHVRFTNNIFRVRSHCMASRSSLESMPKMPTRRMYCAIRSNRRKCPPMKNITSIMSGAAGFRRMRSSGCIGPGFSVCRCGMYTILPTSMPNTIFSFS</sequence>
<protein>
    <submittedName>
        <fullName evidence="1">Uncharacterized protein</fullName>
    </submittedName>
</protein>
<accession>A0A645G9Y4</accession>
<name>A0A645G9Y4_9ZZZZ</name>
<dbReference type="EMBL" id="VSSQ01068524">
    <property type="protein sequence ID" value="MPN20703.1"/>
    <property type="molecule type" value="Genomic_DNA"/>
</dbReference>
<evidence type="ECO:0000313" key="1">
    <source>
        <dbReference type="EMBL" id="MPN20703.1"/>
    </source>
</evidence>
<proteinExistence type="predicted"/>
<comment type="caution">
    <text evidence="1">The sequence shown here is derived from an EMBL/GenBank/DDBJ whole genome shotgun (WGS) entry which is preliminary data.</text>
</comment>
<reference evidence="1" key="1">
    <citation type="submission" date="2019-08" db="EMBL/GenBank/DDBJ databases">
        <authorList>
            <person name="Kucharzyk K."/>
            <person name="Murdoch R.W."/>
            <person name="Higgins S."/>
            <person name="Loffler F."/>
        </authorList>
    </citation>
    <scope>NUCLEOTIDE SEQUENCE</scope>
</reference>